<name>A0A7Y9IBH5_9ACTN</name>
<gene>
    <name evidence="1" type="ORF">BKA15_004912</name>
</gene>
<dbReference type="Proteomes" id="UP000569914">
    <property type="component" value="Unassembled WGS sequence"/>
</dbReference>
<dbReference type="RefSeq" id="WP_179755186.1">
    <property type="nucleotide sequence ID" value="NZ_JACCBU010000001.1"/>
</dbReference>
<organism evidence="1 2">
    <name type="scientific">Microlunatus parietis</name>
    <dbReference type="NCBI Taxonomy" id="682979"/>
    <lineage>
        <taxon>Bacteria</taxon>
        <taxon>Bacillati</taxon>
        <taxon>Actinomycetota</taxon>
        <taxon>Actinomycetes</taxon>
        <taxon>Propionibacteriales</taxon>
        <taxon>Propionibacteriaceae</taxon>
        <taxon>Microlunatus</taxon>
    </lineage>
</organism>
<dbReference type="AlphaFoldDB" id="A0A7Y9IBH5"/>
<dbReference type="EMBL" id="JACCBU010000001">
    <property type="protein sequence ID" value="NYE73583.1"/>
    <property type="molecule type" value="Genomic_DNA"/>
</dbReference>
<accession>A0A7Y9IBH5</accession>
<comment type="caution">
    <text evidence="1">The sequence shown here is derived from an EMBL/GenBank/DDBJ whole genome shotgun (WGS) entry which is preliminary data.</text>
</comment>
<keyword evidence="2" id="KW-1185">Reference proteome</keyword>
<reference evidence="1 2" key="1">
    <citation type="submission" date="2020-07" db="EMBL/GenBank/DDBJ databases">
        <title>Sequencing the genomes of 1000 actinobacteria strains.</title>
        <authorList>
            <person name="Klenk H.-P."/>
        </authorList>
    </citation>
    <scope>NUCLEOTIDE SEQUENCE [LARGE SCALE GENOMIC DNA]</scope>
    <source>
        <strain evidence="1 2">DSM 22083</strain>
    </source>
</reference>
<protein>
    <submittedName>
        <fullName evidence="1">Uncharacterized protein</fullName>
    </submittedName>
</protein>
<evidence type="ECO:0000313" key="1">
    <source>
        <dbReference type="EMBL" id="NYE73583.1"/>
    </source>
</evidence>
<sequence>MAEMLGAKAITADADIPDDAPEVLKQGLAYRKIVNTGDPCPGCGVRVAPPTRAELRQAQRSRVLIMSDVHHARDCPGSLRGFGGRGE</sequence>
<evidence type="ECO:0000313" key="2">
    <source>
        <dbReference type="Proteomes" id="UP000569914"/>
    </source>
</evidence>
<proteinExistence type="predicted"/>